<reference evidence="3" key="1">
    <citation type="submission" date="2017-02" db="UniProtKB">
        <authorList>
            <consortium name="WormBaseParasite"/>
        </authorList>
    </citation>
    <scope>IDENTIFICATION</scope>
</reference>
<name>A0A0N4TGH6_BRUPA</name>
<accession>A0A0N4TGH6</accession>
<evidence type="ECO:0000313" key="2">
    <source>
        <dbReference type="Proteomes" id="UP000278627"/>
    </source>
</evidence>
<dbReference type="AlphaFoldDB" id="A0A0N4TGH6"/>
<organism evidence="3">
    <name type="scientific">Brugia pahangi</name>
    <name type="common">Filarial nematode worm</name>
    <dbReference type="NCBI Taxonomy" id="6280"/>
    <lineage>
        <taxon>Eukaryota</taxon>
        <taxon>Metazoa</taxon>
        <taxon>Ecdysozoa</taxon>
        <taxon>Nematoda</taxon>
        <taxon>Chromadorea</taxon>
        <taxon>Rhabditida</taxon>
        <taxon>Spirurina</taxon>
        <taxon>Spiruromorpha</taxon>
        <taxon>Filarioidea</taxon>
        <taxon>Onchocercidae</taxon>
        <taxon>Brugia</taxon>
    </lineage>
</organism>
<sequence length="44" mass="5271">MELSEQSKQEQQQSEKEGFEYIDVLLENLEQRRLFANDENSSIH</sequence>
<dbReference type="Proteomes" id="UP000278627">
    <property type="component" value="Unassembled WGS sequence"/>
</dbReference>
<keyword evidence="2" id="KW-1185">Reference proteome</keyword>
<dbReference type="WBParaSite" id="BPAG_0000731401-mRNA-1">
    <property type="protein sequence ID" value="BPAG_0000731401-mRNA-1"/>
    <property type="gene ID" value="BPAG_0000731401"/>
</dbReference>
<gene>
    <name evidence="1" type="ORF">BPAG_LOCUS7278</name>
</gene>
<evidence type="ECO:0000313" key="1">
    <source>
        <dbReference type="EMBL" id="VDN88464.1"/>
    </source>
</evidence>
<protein>
    <submittedName>
        <fullName evidence="1 3">Uncharacterized protein</fullName>
    </submittedName>
</protein>
<reference evidence="1 2" key="2">
    <citation type="submission" date="2018-11" db="EMBL/GenBank/DDBJ databases">
        <authorList>
            <consortium name="Pathogen Informatics"/>
        </authorList>
    </citation>
    <scope>NUCLEOTIDE SEQUENCE [LARGE SCALE GENOMIC DNA]</scope>
</reference>
<proteinExistence type="predicted"/>
<dbReference type="EMBL" id="UZAD01008000">
    <property type="protein sequence ID" value="VDN88464.1"/>
    <property type="molecule type" value="Genomic_DNA"/>
</dbReference>
<evidence type="ECO:0000313" key="3">
    <source>
        <dbReference type="WBParaSite" id="BPAG_0000731401-mRNA-1"/>
    </source>
</evidence>